<evidence type="ECO:0000313" key="4">
    <source>
        <dbReference type="Proteomes" id="UP000652761"/>
    </source>
</evidence>
<feature type="region of interest" description="Disordered" evidence="1">
    <location>
        <begin position="312"/>
        <end position="335"/>
    </location>
</feature>
<keyword evidence="2" id="KW-1133">Transmembrane helix</keyword>
<dbReference type="AlphaFoldDB" id="A0A843V0V7"/>
<keyword evidence="4" id="KW-1185">Reference proteome</keyword>
<keyword evidence="2" id="KW-0472">Membrane</keyword>
<sequence length="335" mass="35430">MVVALLKLLDFSRVFSCGSLVESPFRLILGRFGVGVACPALFGLRLLACGFWVVVATTGKSRYNIGVSLSLLFSPTGSKALSLAGPSFFSFLSFLPSLLSSKVRKLPSSSFGGLSVVESPASSWRSGGASWSEVEVANVDGAGFGAIRPVLVVLLWLAWLEACRWCSFHVGCRDTRQKATGNLSRSGSDRLVVAFPSAFCFQFLIVAEDGSCRYVAFRSEGDTLVVATWWRQVSHRLLVQKATHLWSRSGCLVSGCGLCLGWPTALLGVSGGGAVRAYAYWACLGYKPAVPVSVVVAPPVLFSPGGGATFGVPGGGGGSGRSGRYNSHPSRRRKT</sequence>
<comment type="caution">
    <text evidence="3">The sequence shown here is derived from an EMBL/GenBank/DDBJ whole genome shotgun (WGS) entry which is preliminary data.</text>
</comment>
<keyword evidence="2" id="KW-0812">Transmembrane</keyword>
<evidence type="ECO:0000256" key="1">
    <source>
        <dbReference type="SAM" id="MobiDB-lite"/>
    </source>
</evidence>
<gene>
    <name evidence="3" type="ORF">Taro_019016</name>
</gene>
<dbReference type="EMBL" id="NMUH01000904">
    <property type="protein sequence ID" value="MQL86483.1"/>
    <property type="molecule type" value="Genomic_DNA"/>
</dbReference>
<evidence type="ECO:0000256" key="2">
    <source>
        <dbReference type="SAM" id="Phobius"/>
    </source>
</evidence>
<organism evidence="3 4">
    <name type="scientific">Colocasia esculenta</name>
    <name type="common">Wild taro</name>
    <name type="synonym">Arum esculentum</name>
    <dbReference type="NCBI Taxonomy" id="4460"/>
    <lineage>
        <taxon>Eukaryota</taxon>
        <taxon>Viridiplantae</taxon>
        <taxon>Streptophyta</taxon>
        <taxon>Embryophyta</taxon>
        <taxon>Tracheophyta</taxon>
        <taxon>Spermatophyta</taxon>
        <taxon>Magnoliopsida</taxon>
        <taxon>Liliopsida</taxon>
        <taxon>Araceae</taxon>
        <taxon>Aroideae</taxon>
        <taxon>Colocasieae</taxon>
        <taxon>Colocasia</taxon>
    </lineage>
</organism>
<name>A0A843V0V7_COLES</name>
<feature type="compositionally biased region" description="Gly residues" evidence="1">
    <location>
        <begin position="312"/>
        <end position="321"/>
    </location>
</feature>
<dbReference type="Proteomes" id="UP000652761">
    <property type="component" value="Unassembled WGS sequence"/>
</dbReference>
<evidence type="ECO:0000313" key="3">
    <source>
        <dbReference type="EMBL" id="MQL86483.1"/>
    </source>
</evidence>
<reference evidence="3" key="1">
    <citation type="submission" date="2017-07" db="EMBL/GenBank/DDBJ databases">
        <title>Taro Niue Genome Assembly and Annotation.</title>
        <authorList>
            <person name="Atibalentja N."/>
            <person name="Keating K."/>
            <person name="Fields C.J."/>
        </authorList>
    </citation>
    <scope>NUCLEOTIDE SEQUENCE</scope>
    <source>
        <strain evidence="3">Niue_2</strain>
        <tissue evidence="3">Leaf</tissue>
    </source>
</reference>
<feature type="transmembrane region" description="Helical" evidence="2">
    <location>
        <begin position="32"/>
        <end position="59"/>
    </location>
</feature>
<protein>
    <submittedName>
        <fullName evidence="3">Uncharacterized protein</fullName>
    </submittedName>
</protein>
<proteinExistence type="predicted"/>
<accession>A0A843V0V7</accession>